<keyword evidence="3" id="KW-0064">Aspartyl protease</keyword>
<evidence type="ECO:0000259" key="5">
    <source>
        <dbReference type="PROSITE" id="PS51767"/>
    </source>
</evidence>
<dbReference type="PROSITE" id="PS51767">
    <property type="entry name" value="PEPTIDASE_A1"/>
    <property type="match status" value="1"/>
</dbReference>
<evidence type="ECO:0000256" key="1">
    <source>
        <dbReference type="ARBA" id="ARBA00007447"/>
    </source>
</evidence>
<comment type="caution">
    <text evidence="6">The sequence shown here is derived from an EMBL/GenBank/DDBJ whole genome shotgun (WGS) entry which is preliminary data.</text>
</comment>
<dbReference type="PRINTS" id="PR00792">
    <property type="entry name" value="PEPSIN"/>
</dbReference>
<dbReference type="CDD" id="cd05471">
    <property type="entry name" value="pepsin_like"/>
    <property type="match status" value="1"/>
</dbReference>
<dbReference type="EMBL" id="SPLM01000075">
    <property type="protein sequence ID" value="TMW61805.1"/>
    <property type="molecule type" value="Genomic_DNA"/>
</dbReference>
<evidence type="ECO:0000256" key="2">
    <source>
        <dbReference type="ARBA" id="ARBA00022670"/>
    </source>
</evidence>
<feature type="signal peptide" evidence="4">
    <location>
        <begin position="1"/>
        <end position="19"/>
    </location>
</feature>
<keyword evidence="3" id="KW-0378">Hydrolase</keyword>
<proteinExistence type="inferred from homology"/>
<protein>
    <recommendedName>
        <fullName evidence="5">Peptidase A1 domain-containing protein</fullName>
    </recommendedName>
</protein>
<dbReference type="InterPro" id="IPR001461">
    <property type="entry name" value="Aspartic_peptidase_A1"/>
</dbReference>
<dbReference type="PANTHER" id="PTHR47966:SF51">
    <property type="entry name" value="BETA-SITE APP-CLEAVING ENZYME, ISOFORM A-RELATED"/>
    <property type="match status" value="1"/>
</dbReference>
<organism evidence="6 7">
    <name type="scientific">Pythium oligandrum</name>
    <name type="common">Mycoparasitic fungus</name>
    <dbReference type="NCBI Taxonomy" id="41045"/>
    <lineage>
        <taxon>Eukaryota</taxon>
        <taxon>Sar</taxon>
        <taxon>Stramenopiles</taxon>
        <taxon>Oomycota</taxon>
        <taxon>Peronosporomycetes</taxon>
        <taxon>Pythiales</taxon>
        <taxon>Pythiaceae</taxon>
        <taxon>Pythium</taxon>
    </lineage>
</organism>
<dbReference type="InterPro" id="IPR034164">
    <property type="entry name" value="Pepsin-like_dom"/>
</dbReference>
<dbReference type="Proteomes" id="UP000794436">
    <property type="component" value="Unassembled WGS sequence"/>
</dbReference>
<dbReference type="PROSITE" id="PS51257">
    <property type="entry name" value="PROKAR_LIPOPROTEIN"/>
    <property type="match status" value="1"/>
</dbReference>
<evidence type="ECO:0000313" key="7">
    <source>
        <dbReference type="Proteomes" id="UP000794436"/>
    </source>
</evidence>
<dbReference type="InterPro" id="IPR021109">
    <property type="entry name" value="Peptidase_aspartic_dom_sf"/>
</dbReference>
<dbReference type="OrthoDB" id="771136at2759"/>
<accession>A0A8K1CFE8</accession>
<evidence type="ECO:0000256" key="4">
    <source>
        <dbReference type="SAM" id="SignalP"/>
    </source>
</evidence>
<evidence type="ECO:0000313" key="6">
    <source>
        <dbReference type="EMBL" id="TMW61805.1"/>
    </source>
</evidence>
<evidence type="ECO:0000256" key="3">
    <source>
        <dbReference type="ARBA" id="ARBA00022750"/>
    </source>
</evidence>
<comment type="similarity">
    <text evidence="1">Belongs to the peptidase A1 family.</text>
</comment>
<dbReference type="GO" id="GO:0006508">
    <property type="term" value="P:proteolysis"/>
    <property type="evidence" value="ECO:0007669"/>
    <property type="project" value="UniProtKB-KW"/>
</dbReference>
<dbReference type="InterPro" id="IPR033121">
    <property type="entry name" value="PEPTIDASE_A1"/>
</dbReference>
<name>A0A8K1CFE8_PYTOL</name>
<keyword evidence="7" id="KW-1185">Reference proteome</keyword>
<sequence>MKTSRLLCLIGVLLSCASAQSSSRVSVWEPDFPIAGVVSSGRQDLVVYNFRDLDYYCYVALGTPDQRLRVALDSNMSDTWVRKDPEAGHFFYNHSKSTTYQAVGTAVDFDGLGGYLSRDRVGFGDSIALAQHSFVEVTSTPFRNFWKDLHHDGFLGLGWAPSKTTSTAALIPSLIQRGLLNEPVVGLSLRKQGNGLLSLGGIDSQSFVGEMHYTETITSTGAWAIPLDGVLMNGKPLVDSKDSKPIAWISSSSYSIKGPMRAIRAIFNALDRTHLPNITIVLDGEHFTITHEAYMSSVFFGFQPNGDSSDSSWTLGQVFLREFYTVFDYGSSTQPPRVGFAHIA</sequence>
<dbReference type="Gene3D" id="2.40.70.10">
    <property type="entry name" value="Acid Proteases"/>
    <property type="match status" value="2"/>
</dbReference>
<reference evidence="6" key="1">
    <citation type="submission" date="2019-03" db="EMBL/GenBank/DDBJ databases">
        <title>Long read genome sequence of the mycoparasitic Pythium oligandrum ATCC 38472 isolated from sugarbeet rhizosphere.</title>
        <authorList>
            <person name="Gaulin E."/>
        </authorList>
    </citation>
    <scope>NUCLEOTIDE SEQUENCE</scope>
    <source>
        <strain evidence="6">ATCC 38472_TT</strain>
    </source>
</reference>
<dbReference type="AlphaFoldDB" id="A0A8K1CFE8"/>
<keyword evidence="4" id="KW-0732">Signal</keyword>
<dbReference type="PANTHER" id="PTHR47966">
    <property type="entry name" value="BETA-SITE APP-CLEAVING ENZYME, ISOFORM A-RELATED"/>
    <property type="match status" value="1"/>
</dbReference>
<dbReference type="Pfam" id="PF00026">
    <property type="entry name" value="Asp"/>
    <property type="match status" value="1"/>
</dbReference>
<feature type="domain" description="Peptidase A1" evidence="5">
    <location>
        <begin position="55"/>
        <end position="341"/>
    </location>
</feature>
<keyword evidence="2" id="KW-0645">Protease</keyword>
<dbReference type="SUPFAM" id="SSF50630">
    <property type="entry name" value="Acid proteases"/>
    <property type="match status" value="1"/>
</dbReference>
<dbReference type="GO" id="GO:0004190">
    <property type="term" value="F:aspartic-type endopeptidase activity"/>
    <property type="evidence" value="ECO:0007669"/>
    <property type="project" value="UniProtKB-KW"/>
</dbReference>
<gene>
    <name evidence="6" type="ORF">Poli38472_010868</name>
</gene>
<feature type="chain" id="PRO_5035463440" description="Peptidase A1 domain-containing protein" evidence="4">
    <location>
        <begin position="20"/>
        <end position="344"/>
    </location>
</feature>